<protein>
    <submittedName>
        <fullName evidence="1">Uncharacterized protein</fullName>
    </submittedName>
</protein>
<dbReference type="EMBL" id="LIRB01000128">
    <property type="protein sequence ID" value="KWX76973.1"/>
    <property type="molecule type" value="Genomic_DNA"/>
</dbReference>
<dbReference type="PATRIC" id="fig|483937.3.peg.2281"/>
<proteinExistence type="predicted"/>
<sequence>MMGQNAIVLVFAPNPAGEQFVRTLIEENKSFAALACSPGERERLQELGVMNVIDADIKKKQLGQLPINEFTEVYFFEKALGPCCELLELIRQWTYGTIYIITKNHYPELIYKALGADFVIRTTSNNHYFLLDK</sequence>
<name>A0A132U0U1_9BACL</name>
<reference evidence="1 2" key="1">
    <citation type="submission" date="2015-08" db="EMBL/GenBank/DDBJ databases">
        <title>Genomes of Paenibacillus riograndensis.</title>
        <authorList>
            <person name="Sant'Anna F.H."/>
            <person name="Souza R."/>
            <person name="Ambrosini A."/>
            <person name="Bach E."/>
            <person name="Fernandes G."/>
            <person name="Balsanelli E."/>
            <person name="Baura V.A."/>
            <person name="Pedrosa F.O."/>
            <person name="Souza E.M."/>
            <person name="Passaglia L."/>
        </authorList>
    </citation>
    <scope>NUCLEOTIDE SEQUENCE [LARGE SCALE GENOMIC DNA]</scope>
    <source>
        <strain evidence="1 2">CAS34</strain>
    </source>
</reference>
<accession>A0A132U0U1</accession>
<evidence type="ECO:0000313" key="1">
    <source>
        <dbReference type="EMBL" id="KWX76973.1"/>
    </source>
</evidence>
<dbReference type="RefSeq" id="WP_063898806.1">
    <property type="nucleotide sequence ID" value="NZ_LIRB01000128.1"/>
</dbReference>
<organism evidence="1 2">
    <name type="scientific">Paenibacillus riograndensis</name>
    <dbReference type="NCBI Taxonomy" id="483937"/>
    <lineage>
        <taxon>Bacteria</taxon>
        <taxon>Bacillati</taxon>
        <taxon>Bacillota</taxon>
        <taxon>Bacilli</taxon>
        <taxon>Bacillales</taxon>
        <taxon>Paenibacillaceae</taxon>
        <taxon>Paenibacillus</taxon>
        <taxon>Paenibacillus sonchi group</taxon>
    </lineage>
</organism>
<gene>
    <name evidence="1" type="ORF">AMQ84_13400</name>
</gene>
<keyword evidence="2" id="KW-1185">Reference proteome</keyword>
<dbReference type="AlphaFoldDB" id="A0A132U0U1"/>
<dbReference type="OrthoDB" id="2614999at2"/>
<evidence type="ECO:0000313" key="2">
    <source>
        <dbReference type="Proteomes" id="UP000070475"/>
    </source>
</evidence>
<comment type="caution">
    <text evidence="1">The sequence shown here is derived from an EMBL/GenBank/DDBJ whole genome shotgun (WGS) entry which is preliminary data.</text>
</comment>
<dbReference type="Proteomes" id="UP000070475">
    <property type="component" value="Unassembled WGS sequence"/>
</dbReference>